<gene>
    <name evidence="2" type="ORF">PTTW11_08504</name>
</gene>
<dbReference type="InterPro" id="IPR002575">
    <property type="entry name" value="Aminoglycoside_PTrfase"/>
</dbReference>
<evidence type="ECO:0000313" key="2">
    <source>
        <dbReference type="EMBL" id="CAE7199668.1"/>
    </source>
</evidence>
<dbReference type="EMBL" id="HG992984">
    <property type="protein sequence ID" value="CAE7199668.1"/>
    <property type="molecule type" value="Genomic_DNA"/>
</dbReference>
<sequence length="194" mass="22521">MTRIPGKDMGDFTVWEGMNDDERESIFAELQCILQAMRKWKHPGGKYQICSVLGTAIRSIRVPDNAVGPCESESEFNNHLFGSNSSRSFESQEQYEELVEIAERLRNVQHPIIFTHGDLQHHNVVVLNGHVTALLDWETAGWYPDYWDFTTPLKFGPKDHWWNWLIMRLGGERYTAELESEKALVPPWADAWSW</sequence>
<organism evidence="2 3">
    <name type="scientific">Pyrenophora teres f. teres</name>
    <dbReference type="NCBI Taxonomy" id="97479"/>
    <lineage>
        <taxon>Eukaryota</taxon>
        <taxon>Fungi</taxon>
        <taxon>Dikarya</taxon>
        <taxon>Ascomycota</taxon>
        <taxon>Pezizomycotina</taxon>
        <taxon>Dothideomycetes</taxon>
        <taxon>Pleosporomycetidae</taxon>
        <taxon>Pleosporales</taxon>
        <taxon>Pleosporineae</taxon>
        <taxon>Pleosporaceae</taxon>
        <taxon>Pyrenophora</taxon>
    </lineage>
</organism>
<dbReference type="InterPro" id="IPR011009">
    <property type="entry name" value="Kinase-like_dom_sf"/>
</dbReference>
<evidence type="ECO:0000313" key="3">
    <source>
        <dbReference type="Proteomes" id="UP000472372"/>
    </source>
</evidence>
<dbReference type="AlphaFoldDB" id="A0A6S6WA09"/>
<name>A0A6S6WA09_9PLEO</name>
<feature type="domain" description="Aminoglycoside phosphotransferase" evidence="1">
    <location>
        <begin position="2"/>
        <end position="168"/>
    </location>
</feature>
<dbReference type="PANTHER" id="PTHR21310">
    <property type="entry name" value="AMINOGLYCOSIDE PHOSPHOTRANSFERASE-RELATED-RELATED"/>
    <property type="match status" value="1"/>
</dbReference>
<reference evidence="2" key="1">
    <citation type="submission" date="2021-02" db="EMBL/GenBank/DDBJ databases">
        <authorList>
            <person name="Syme A R."/>
            <person name="Syme A R."/>
            <person name="Moolhuijzen P."/>
        </authorList>
    </citation>
    <scope>NUCLEOTIDE SEQUENCE</scope>
    <source>
        <strain evidence="2">W1-1</strain>
    </source>
</reference>
<protein>
    <submittedName>
        <fullName evidence="2">APH-domain-containing protein</fullName>
    </submittedName>
</protein>
<evidence type="ECO:0000259" key="1">
    <source>
        <dbReference type="Pfam" id="PF01636"/>
    </source>
</evidence>
<dbReference type="Proteomes" id="UP000472372">
    <property type="component" value="Chromosome 8"/>
</dbReference>
<dbReference type="SUPFAM" id="SSF56112">
    <property type="entry name" value="Protein kinase-like (PK-like)"/>
    <property type="match status" value="1"/>
</dbReference>
<accession>A0A6S6WA09</accession>
<dbReference type="Gene3D" id="3.90.1200.10">
    <property type="match status" value="1"/>
</dbReference>
<dbReference type="Pfam" id="PF01636">
    <property type="entry name" value="APH"/>
    <property type="match status" value="1"/>
</dbReference>
<dbReference type="InterPro" id="IPR051678">
    <property type="entry name" value="AGP_Transferase"/>
</dbReference>
<proteinExistence type="predicted"/>
<dbReference type="PANTHER" id="PTHR21310:SF55">
    <property type="entry name" value="AMINOGLYCOSIDE PHOSPHOTRANSFERASE DOMAIN-CONTAINING PROTEIN"/>
    <property type="match status" value="1"/>
</dbReference>